<reference evidence="13" key="3">
    <citation type="submission" date="2025-09" db="UniProtKB">
        <authorList>
            <consortium name="Ensembl"/>
        </authorList>
    </citation>
    <scope>IDENTIFICATION</scope>
</reference>
<keyword evidence="14" id="KW-1185">Reference proteome</keyword>
<evidence type="ECO:0000256" key="7">
    <source>
        <dbReference type="ARBA" id="ARBA00022889"/>
    </source>
</evidence>
<dbReference type="Pfam" id="PF00028">
    <property type="entry name" value="Cadherin"/>
    <property type="match status" value="2"/>
</dbReference>
<evidence type="ECO:0000313" key="14">
    <source>
        <dbReference type="Proteomes" id="UP000472271"/>
    </source>
</evidence>
<evidence type="ECO:0000256" key="6">
    <source>
        <dbReference type="ARBA" id="ARBA00022837"/>
    </source>
</evidence>
<dbReference type="GO" id="GO:0005509">
    <property type="term" value="F:calcium ion binding"/>
    <property type="evidence" value="ECO:0007669"/>
    <property type="project" value="UniProtKB-UniRule"/>
</dbReference>
<protein>
    <recommendedName>
        <fullName evidence="12">Cadherin domain-containing protein</fullName>
    </recommendedName>
</protein>
<evidence type="ECO:0000256" key="10">
    <source>
        <dbReference type="ARBA" id="ARBA00023180"/>
    </source>
</evidence>
<dbReference type="SUPFAM" id="SSF49313">
    <property type="entry name" value="Cadherin-like"/>
    <property type="match status" value="3"/>
</dbReference>
<name>A0A672YJX4_9TELE</name>
<proteinExistence type="predicted"/>
<evidence type="ECO:0000256" key="4">
    <source>
        <dbReference type="ARBA" id="ARBA00022729"/>
    </source>
</evidence>
<dbReference type="InterPro" id="IPR050174">
    <property type="entry name" value="Protocadherin/Cadherin-CA"/>
</dbReference>
<dbReference type="InterPro" id="IPR002126">
    <property type="entry name" value="Cadherin-like_dom"/>
</dbReference>
<evidence type="ECO:0000313" key="13">
    <source>
        <dbReference type="Ensembl" id="ENSSORP00005004900.1"/>
    </source>
</evidence>
<keyword evidence="6 11" id="KW-0106">Calcium</keyword>
<evidence type="ECO:0000256" key="3">
    <source>
        <dbReference type="ARBA" id="ARBA00022692"/>
    </source>
</evidence>
<dbReference type="PROSITE" id="PS00232">
    <property type="entry name" value="CADHERIN_1"/>
    <property type="match status" value="2"/>
</dbReference>
<sequence>MEISESAVRGNRFSIEEAHDADIGQNAVQRYTLQKNDYFILSSDSNKVELLLENSLDREKQKEINLTLTALDGGSPQKSGTVVIHITVLDANDNAPVFSQSVYKATLPENSPLDTIVIHVSATDADEGVNGDVTYDFGHADDLDVNLFSIDHKTGEIRISGMIDYEDRNSFEMRVEAKDGLGLTSYAKVIIDISDINDNAPLINLKSLSNPIPENVSPGTEVGIINVQDRDSGTNRQVRCYIQQTVPFKLLASLNSTPAYEMETTSGKTSFDNWG</sequence>
<keyword evidence="2" id="KW-1003">Cell membrane</keyword>
<evidence type="ECO:0000256" key="1">
    <source>
        <dbReference type="ARBA" id="ARBA00004251"/>
    </source>
</evidence>
<dbReference type="PRINTS" id="PR00205">
    <property type="entry name" value="CADHERIN"/>
</dbReference>
<keyword evidence="7" id="KW-0130">Cell adhesion</keyword>
<dbReference type="AlphaFoldDB" id="A0A672YJX4"/>
<keyword evidence="5" id="KW-0677">Repeat</keyword>
<dbReference type="Ensembl" id="ENSSORT00005005040.1">
    <property type="protein sequence ID" value="ENSSORP00005004900.1"/>
    <property type="gene ID" value="ENSSORG00005002950.1"/>
</dbReference>
<dbReference type="FunFam" id="2.60.40.60:FF:000002">
    <property type="entry name" value="Protocadherin alpha 2"/>
    <property type="match status" value="1"/>
</dbReference>
<feature type="domain" description="Cadherin" evidence="12">
    <location>
        <begin position="99"/>
        <end position="203"/>
    </location>
</feature>
<dbReference type="GO" id="GO:0009653">
    <property type="term" value="P:anatomical structure morphogenesis"/>
    <property type="evidence" value="ECO:0007669"/>
    <property type="project" value="UniProtKB-ARBA"/>
</dbReference>
<reference evidence="13" key="2">
    <citation type="submission" date="2025-08" db="UniProtKB">
        <authorList>
            <consortium name="Ensembl"/>
        </authorList>
    </citation>
    <scope>IDENTIFICATION</scope>
</reference>
<dbReference type="GO" id="GO:0005886">
    <property type="term" value="C:plasma membrane"/>
    <property type="evidence" value="ECO:0007669"/>
    <property type="project" value="UniProtKB-SubCell"/>
</dbReference>
<keyword evidence="10" id="KW-0325">Glycoprotein</keyword>
<keyword evidence="9" id="KW-0472">Membrane</keyword>
<keyword evidence="4" id="KW-0732">Signal</keyword>
<evidence type="ECO:0000256" key="9">
    <source>
        <dbReference type="ARBA" id="ARBA00023136"/>
    </source>
</evidence>
<evidence type="ECO:0000256" key="11">
    <source>
        <dbReference type="PROSITE-ProRule" id="PRU00043"/>
    </source>
</evidence>
<comment type="subcellular location">
    <subcellularLocation>
        <location evidence="1">Cell membrane</location>
        <topology evidence="1">Single-pass type I membrane protein</topology>
    </subcellularLocation>
</comment>
<evidence type="ECO:0000256" key="5">
    <source>
        <dbReference type="ARBA" id="ARBA00022737"/>
    </source>
</evidence>
<evidence type="ECO:0000259" key="12">
    <source>
        <dbReference type="PROSITE" id="PS50268"/>
    </source>
</evidence>
<dbReference type="FunFam" id="2.60.40.60:FF:000007">
    <property type="entry name" value="Protocadherin alpha 2"/>
    <property type="match status" value="1"/>
</dbReference>
<accession>A0A672YJX4</accession>
<dbReference type="PANTHER" id="PTHR24028">
    <property type="entry name" value="CADHERIN-87A"/>
    <property type="match status" value="1"/>
</dbReference>
<evidence type="ECO:0000256" key="2">
    <source>
        <dbReference type="ARBA" id="ARBA00022475"/>
    </source>
</evidence>
<dbReference type="SMART" id="SM00112">
    <property type="entry name" value="CA"/>
    <property type="match status" value="2"/>
</dbReference>
<dbReference type="GO" id="GO:0007156">
    <property type="term" value="P:homophilic cell adhesion via plasma membrane adhesion molecules"/>
    <property type="evidence" value="ECO:0007669"/>
    <property type="project" value="InterPro"/>
</dbReference>
<dbReference type="InParanoid" id="A0A672YJX4"/>
<organism evidence="13 14">
    <name type="scientific">Sphaeramia orbicularis</name>
    <name type="common">orbiculate cardinalfish</name>
    <dbReference type="NCBI Taxonomy" id="375764"/>
    <lineage>
        <taxon>Eukaryota</taxon>
        <taxon>Metazoa</taxon>
        <taxon>Chordata</taxon>
        <taxon>Craniata</taxon>
        <taxon>Vertebrata</taxon>
        <taxon>Euteleostomi</taxon>
        <taxon>Actinopterygii</taxon>
        <taxon>Neopterygii</taxon>
        <taxon>Teleostei</taxon>
        <taxon>Neoteleostei</taxon>
        <taxon>Acanthomorphata</taxon>
        <taxon>Gobiaria</taxon>
        <taxon>Kurtiformes</taxon>
        <taxon>Apogonoidei</taxon>
        <taxon>Apogonidae</taxon>
        <taxon>Apogoninae</taxon>
        <taxon>Sphaeramia</taxon>
    </lineage>
</organism>
<dbReference type="InterPro" id="IPR015919">
    <property type="entry name" value="Cadherin-like_sf"/>
</dbReference>
<feature type="domain" description="Cadherin" evidence="12">
    <location>
        <begin position="2"/>
        <end position="98"/>
    </location>
</feature>
<dbReference type="Gene3D" id="2.60.40.60">
    <property type="entry name" value="Cadherins"/>
    <property type="match status" value="3"/>
</dbReference>
<keyword evidence="3" id="KW-0812">Transmembrane</keyword>
<dbReference type="PROSITE" id="PS50268">
    <property type="entry name" value="CADHERIN_2"/>
    <property type="match status" value="2"/>
</dbReference>
<reference evidence="13" key="1">
    <citation type="submission" date="2019-06" db="EMBL/GenBank/DDBJ databases">
        <authorList>
            <consortium name="Wellcome Sanger Institute Data Sharing"/>
        </authorList>
    </citation>
    <scope>NUCLEOTIDE SEQUENCE [LARGE SCALE GENOMIC DNA]</scope>
</reference>
<keyword evidence="8" id="KW-1133">Transmembrane helix</keyword>
<evidence type="ECO:0000256" key="8">
    <source>
        <dbReference type="ARBA" id="ARBA00022989"/>
    </source>
</evidence>
<dbReference type="PANTHER" id="PTHR24028:SF114">
    <property type="entry name" value="PCDH2G3 PROTEIN-RELATED"/>
    <property type="match status" value="1"/>
</dbReference>
<dbReference type="InterPro" id="IPR020894">
    <property type="entry name" value="Cadherin_CS"/>
</dbReference>
<dbReference type="CDD" id="cd11304">
    <property type="entry name" value="Cadherin_repeat"/>
    <property type="match status" value="3"/>
</dbReference>
<dbReference type="Proteomes" id="UP000472271">
    <property type="component" value="Chromosome 10"/>
</dbReference>